<name>A0A919MWA8_9ACTN</name>
<dbReference type="Gene3D" id="3.30.530.20">
    <property type="match status" value="1"/>
</dbReference>
<dbReference type="InterPro" id="IPR023393">
    <property type="entry name" value="START-like_dom_sf"/>
</dbReference>
<dbReference type="Pfam" id="PF08327">
    <property type="entry name" value="AHSA1"/>
    <property type="match status" value="1"/>
</dbReference>
<comment type="caution">
    <text evidence="3">The sequence shown here is derived from an EMBL/GenBank/DDBJ whole genome shotgun (WGS) entry which is preliminary data.</text>
</comment>
<gene>
    <name evidence="3" type="ORF">Ari01nite_47340</name>
</gene>
<dbReference type="AlphaFoldDB" id="A0A919MWA8"/>
<sequence length="152" mass="17351">MSITVTTPTDRTIGMSRTFAAPRDVVFAAHTQAEHLRHWWGRGNPMDVEIDFTVGGRWRFVEHADGEQHAFRGEFREINAPHTFTWTFEYEPMAGHIAVERFEFVEDGDRTTVNCTSTFDNQADRDGMLQSGMETGAEESYRALDAYLVKIS</sequence>
<evidence type="ECO:0000256" key="1">
    <source>
        <dbReference type="ARBA" id="ARBA00006817"/>
    </source>
</evidence>
<dbReference type="EMBL" id="BOMV01000055">
    <property type="protein sequence ID" value="GIE97269.1"/>
    <property type="molecule type" value="Genomic_DNA"/>
</dbReference>
<feature type="domain" description="Activator of Hsp90 ATPase homologue 1/2-like C-terminal" evidence="2">
    <location>
        <begin position="21"/>
        <end position="148"/>
    </location>
</feature>
<evidence type="ECO:0000313" key="4">
    <source>
        <dbReference type="Proteomes" id="UP000636960"/>
    </source>
</evidence>
<evidence type="ECO:0000313" key="3">
    <source>
        <dbReference type="EMBL" id="GIE97269.1"/>
    </source>
</evidence>
<proteinExistence type="inferred from homology"/>
<keyword evidence="4" id="KW-1185">Reference proteome</keyword>
<accession>A0A919MWA8</accession>
<dbReference type="InterPro" id="IPR013538">
    <property type="entry name" value="ASHA1/2-like_C"/>
</dbReference>
<reference evidence="3" key="1">
    <citation type="submission" date="2021-01" db="EMBL/GenBank/DDBJ databases">
        <title>Whole genome shotgun sequence of Actinoplanes rishiriensis NBRC 108556.</title>
        <authorList>
            <person name="Komaki H."/>
            <person name="Tamura T."/>
        </authorList>
    </citation>
    <scope>NUCLEOTIDE SEQUENCE</scope>
    <source>
        <strain evidence="3">NBRC 108556</strain>
    </source>
</reference>
<protein>
    <submittedName>
        <fullName evidence="3">ATPase</fullName>
    </submittedName>
</protein>
<dbReference type="Proteomes" id="UP000636960">
    <property type="component" value="Unassembled WGS sequence"/>
</dbReference>
<dbReference type="RefSeq" id="WP_203784044.1">
    <property type="nucleotide sequence ID" value="NZ_BOMV01000055.1"/>
</dbReference>
<dbReference type="SUPFAM" id="SSF55961">
    <property type="entry name" value="Bet v1-like"/>
    <property type="match status" value="1"/>
</dbReference>
<comment type="similarity">
    <text evidence="1">Belongs to the AHA1 family.</text>
</comment>
<evidence type="ECO:0000259" key="2">
    <source>
        <dbReference type="Pfam" id="PF08327"/>
    </source>
</evidence>
<organism evidence="3 4">
    <name type="scientific">Paractinoplanes rishiriensis</name>
    <dbReference type="NCBI Taxonomy" id="1050105"/>
    <lineage>
        <taxon>Bacteria</taxon>
        <taxon>Bacillati</taxon>
        <taxon>Actinomycetota</taxon>
        <taxon>Actinomycetes</taxon>
        <taxon>Micromonosporales</taxon>
        <taxon>Micromonosporaceae</taxon>
        <taxon>Paractinoplanes</taxon>
    </lineage>
</organism>